<dbReference type="AlphaFoldDB" id="A0A1W2H4J6"/>
<dbReference type="OrthoDB" id="959664at2"/>
<dbReference type="STRING" id="758820.SAMN00777080_2431"/>
<gene>
    <name evidence="1" type="ORF">SAMN00777080_2431</name>
</gene>
<dbReference type="Proteomes" id="UP000192333">
    <property type="component" value="Chromosome I"/>
</dbReference>
<dbReference type="InterPro" id="IPR037079">
    <property type="entry name" value="AF2212/PG0164-like_sf"/>
</dbReference>
<evidence type="ECO:0000313" key="2">
    <source>
        <dbReference type="Proteomes" id="UP000192333"/>
    </source>
</evidence>
<dbReference type="Gene3D" id="2.40.30.100">
    <property type="entry name" value="AF2212/PG0164-like"/>
    <property type="match status" value="1"/>
</dbReference>
<sequence>MKKSFASTLENFHTNLWQFHTPVPEDIALTFIEGDNRRIICQLNELPPYPAALMKSKEYWFVLINKSFRDQLKIQEGEKLTVHIEKDHSEYGHEMPEELQVLLDQDDLGNELFHALTKGKQRSLVYLVSKVKNSNSRLNKSLAIIEHLKDVKGKLDFRMLNEKIKYYNNLENNW</sequence>
<evidence type="ECO:0000313" key="1">
    <source>
        <dbReference type="EMBL" id="SMD43821.1"/>
    </source>
</evidence>
<dbReference type="Pfam" id="PF13376">
    <property type="entry name" value="OmdA"/>
    <property type="match status" value="1"/>
</dbReference>
<organism evidence="1 2">
    <name type="scientific">Aquiflexum balticum DSM 16537</name>
    <dbReference type="NCBI Taxonomy" id="758820"/>
    <lineage>
        <taxon>Bacteria</taxon>
        <taxon>Pseudomonadati</taxon>
        <taxon>Bacteroidota</taxon>
        <taxon>Cytophagia</taxon>
        <taxon>Cytophagales</taxon>
        <taxon>Cyclobacteriaceae</taxon>
        <taxon>Aquiflexum</taxon>
    </lineage>
</organism>
<protein>
    <submittedName>
        <fullName evidence="1">Bacteriocin-protection, YdeI or OmpD-Associated</fullName>
    </submittedName>
</protein>
<accession>A0A1W2H4J6</accession>
<reference evidence="2" key="1">
    <citation type="submission" date="2017-04" db="EMBL/GenBank/DDBJ databases">
        <authorList>
            <person name="Varghese N."/>
            <person name="Submissions S."/>
        </authorList>
    </citation>
    <scope>NUCLEOTIDE SEQUENCE [LARGE SCALE GENOMIC DNA]</scope>
    <source>
        <strain evidence="2">DSM 16537</strain>
    </source>
</reference>
<dbReference type="RefSeq" id="WP_084120686.1">
    <property type="nucleotide sequence ID" value="NZ_LT838813.1"/>
</dbReference>
<proteinExistence type="predicted"/>
<name>A0A1W2H4J6_9BACT</name>
<dbReference type="EMBL" id="LT838813">
    <property type="protein sequence ID" value="SMD43821.1"/>
    <property type="molecule type" value="Genomic_DNA"/>
</dbReference>
<keyword evidence="2" id="KW-1185">Reference proteome</keyword>